<comment type="caution">
    <text evidence="2">The sequence shown here is derived from an EMBL/GenBank/DDBJ whole genome shotgun (WGS) entry which is preliminary data.</text>
</comment>
<protein>
    <submittedName>
        <fullName evidence="2">Uncharacterized protein</fullName>
    </submittedName>
</protein>
<feature type="region of interest" description="Disordered" evidence="1">
    <location>
        <begin position="90"/>
        <end position="120"/>
    </location>
</feature>
<evidence type="ECO:0000313" key="2">
    <source>
        <dbReference type="EMBL" id="KAF8732849.1"/>
    </source>
</evidence>
<gene>
    <name evidence="2" type="ORF">HU200_015196</name>
</gene>
<keyword evidence="3" id="KW-1185">Reference proteome</keyword>
<accession>A0A835FA45</accession>
<feature type="compositionally biased region" description="Polar residues" evidence="1">
    <location>
        <begin position="100"/>
        <end position="113"/>
    </location>
</feature>
<dbReference type="EMBL" id="JACEFO010001603">
    <property type="protein sequence ID" value="KAF8732849.1"/>
    <property type="molecule type" value="Genomic_DNA"/>
</dbReference>
<dbReference type="AlphaFoldDB" id="A0A835FA45"/>
<evidence type="ECO:0000256" key="1">
    <source>
        <dbReference type="SAM" id="MobiDB-lite"/>
    </source>
</evidence>
<evidence type="ECO:0000313" key="3">
    <source>
        <dbReference type="Proteomes" id="UP000636709"/>
    </source>
</evidence>
<name>A0A835FA45_9POAL</name>
<dbReference type="PANTHER" id="PTHR47127">
    <property type="entry name" value="10A19I.15"/>
    <property type="match status" value="1"/>
</dbReference>
<organism evidence="2 3">
    <name type="scientific">Digitaria exilis</name>
    <dbReference type="NCBI Taxonomy" id="1010633"/>
    <lineage>
        <taxon>Eukaryota</taxon>
        <taxon>Viridiplantae</taxon>
        <taxon>Streptophyta</taxon>
        <taxon>Embryophyta</taxon>
        <taxon>Tracheophyta</taxon>
        <taxon>Spermatophyta</taxon>
        <taxon>Magnoliopsida</taxon>
        <taxon>Liliopsida</taxon>
        <taxon>Poales</taxon>
        <taxon>Poaceae</taxon>
        <taxon>PACMAD clade</taxon>
        <taxon>Panicoideae</taxon>
        <taxon>Panicodae</taxon>
        <taxon>Paniceae</taxon>
        <taxon>Anthephorinae</taxon>
        <taxon>Digitaria</taxon>
    </lineage>
</organism>
<proteinExistence type="predicted"/>
<dbReference type="Proteomes" id="UP000636709">
    <property type="component" value="Unassembled WGS sequence"/>
</dbReference>
<sequence>MEATCAGSIDWAPVTAGGRAWAQLAAAAAAEAEADERLAVIGGALARGRGREGAFGERGLAQDGKWLAFWHDANSDGYAPMIREQETIDLDGEAPPPVLPTQNGEGSGSNAKGEQQGLGKRKRVVLDDEGAFFIGLTDAINGFAKAVMDTNTPKAAPGIYSAVMGCPNFSREALMFCLNYLMKEKETAMGFLDMEPDDRELWLRDHLGRNNFYG</sequence>
<dbReference type="OrthoDB" id="686674at2759"/>
<reference evidence="2" key="1">
    <citation type="submission" date="2020-07" db="EMBL/GenBank/DDBJ databases">
        <title>Genome sequence and genetic diversity analysis of an under-domesticated orphan crop, white fonio (Digitaria exilis).</title>
        <authorList>
            <person name="Bennetzen J.L."/>
            <person name="Chen S."/>
            <person name="Ma X."/>
            <person name="Wang X."/>
            <person name="Yssel A.E.J."/>
            <person name="Chaluvadi S.R."/>
            <person name="Johnson M."/>
            <person name="Gangashetty P."/>
            <person name="Hamidou F."/>
            <person name="Sanogo M.D."/>
            <person name="Zwaenepoel A."/>
            <person name="Wallace J."/>
            <person name="Van De Peer Y."/>
            <person name="Van Deynze A."/>
        </authorList>
    </citation>
    <scope>NUCLEOTIDE SEQUENCE</scope>
    <source>
        <tissue evidence="2">Leaves</tissue>
    </source>
</reference>